<protein>
    <submittedName>
        <fullName evidence="2">Uncharacterized protein</fullName>
    </submittedName>
</protein>
<comment type="caution">
    <text evidence="2">The sequence shown here is derived from an EMBL/GenBank/DDBJ whole genome shotgun (WGS) entry which is preliminary data.</text>
</comment>
<gene>
    <name evidence="2" type="ORF">E2562_002673</name>
</gene>
<evidence type="ECO:0000256" key="1">
    <source>
        <dbReference type="SAM" id="MobiDB-lite"/>
    </source>
</evidence>
<organism evidence="2 3">
    <name type="scientific">Oryza meyeriana var. granulata</name>
    <dbReference type="NCBI Taxonomy" id="110450"/>
    <lineage>
        <taxon>Eukaryota</taxon>
        <taxon>Viridiplantae</taxon>
        <taxon>Streptophyta</taxon>
        <taxon>Embryophyta</taxon>
        <taxon>Tracheophyta</taxon>
        <taxon>Spermatophyta</taxon>
        <taxon>Magnoliopsida</taxon>
        <taxon>Liliopsida</taxon>
        <taxon>Poales</taxon>
        <taxon>Poaceae</taxon>
        <taxon>BOP clade</taxon>
        <taxon>Oryzoideae</taxon>
        <taxon>Oryzeae</taxon>
        <taxon>Oryzinae</taxon>
        <taxon>Oryza</taxon>
        <taxon>Oryza meyeriana</taxon>
    </lineage>
</organism>
<reference evidence="2 3" key="1">
    <citation type="submission" date="2019-11" db="EMBL/GenBank/DDBJ databases">
        <title>Whole genome sequence of Oryza granulata.</title>
        <authorList>
            <person name="Li W."/>
        </authorList>
    </citation>
    <scope>NUCLEOTIDE SEQUENCE [LARGE SCALE GENOMIC DNA]</scope>
    <source>
        <strain evidence="3">cv. Menghai</strain>
        <tissue evidence="2">Leaf</tissue>
    </source>
</reference>
<dbReference type="Proteomes" id="UP000479710">
    <property type="component" value="Unassembled WGS sequence"/>
</dbReference>
<keyword evidence="3" id="KW-1185">Reference proteome</keyword>
<accession>A0A6G1BQZ2</accession>
<feature type="compositionally biased region" description="Basic and acidic residues" evidence="1">
    <location>
        <begin position="56"/>
        <end position="73"/>
    </location>
</feature>
<name>A0A6G1BQZ2_9ORYZ</name>
<dbReference type="AlphaFoldDB" id="A0A6G1BQZ2"/>
<dbReference type="EMBL" id="SPHZ02000011">
    <property type="protein sequence ID" value="KAF0890256.1"/>
    <property type="molecule type" value="Genomic_DNA"/>
</dbReference>
<sequence length="110" mass="11662">MGRALCHGPHPTREGYAPGPPPSSPSSRRVTSTPPGSLSLLLPSETSGSVPSPSIAEDHEHTKNRQPWDEGIRGRQPAAVLSPRPATGNSLGWGKISVHQLRLLENLHGV</sequence>
<evidence type="ECO:0000313" key="2">
    <source>
        <dbReference type="EMBL" id="KAF0890256.1"/>
    </source>
</evidence>
<feature type="compositionally biased region" description="Low complexity" evidence="1">
    <location>
        <begin position="25"/>
        <end position="49"/>
    </location>
</feature>
<feature type="region of interest" description="Disordered" evidence="1">
    <location>
        <begin position="1"/>
        <end position="92"/>
    </location>
</feature>
<evidence type="ECO:0000313" key="3">
    <source>
        <dbReference type="Proteomes" id="UP000479710"/>
    </source>
</evidence>
<proteinExistence type="predicted"/>